<evidence type="ECO:0000313" key="3">
    <source>
        <dbReference type="Proteomes" id="UP000003947"/>
    </source>
</evidence>
<evidence type="ECO:0000259" key="1">
    <source>
        <dbReference type="Pfam" id="PF01370"/>
    </source>
</evidence>
<name>I4YKV2_9HYPH</name>
<dbReference type="Pfam" id="PF01370">
    <property type="entry name" value="Epimerase"/>
    <property type="match status" value="1"/>
</dbReference>
<accession>I4YKV2</accession>
<dbReference type="STRING" id="864069.MicloDRAFT_00053090"/>
<dbReference type="HOGENOM" id="CLU_1990083_0_0_5"/>
<dbReference type="AlphaFoldDB" id="I4YKV2"/>
<organism evidence="2 3">
    <name type="scientific">Microvirga lotononidis</name>
    <dbReference type="NCBI Taxonomy" id="864069"/>
    <lineage>
        <taxon>Bacteria</taxon>
        <taxon>Pseudomonadati</taxon>
        <taxon>Pseudomonadota</taxon>
        <taxon>Alphaproteobacteria</taxon>
        <taxon>Hyphomicrobiales</taxon>
        <taxon>Methylobacteriaceae</taxon>
        <taxon>Microvirga</taxon>
    </lineage>
</organism>
<keyword evidence="3" id="KW-1185">Reference proteome</keyword>
<proteinExistence type="predicted"/>
<feature type="domain" description="NAD-dependent epimerase/dehydratase" evidence="1">
    <location>
        <begin position="10"/>
        <end position="118"/>
    </location>
</feature>
<reference evidence="2 3" key="1">
    <citation type="submission" date="2012-02" db="EMBL/GenBank/DDBJ databases">
        <title>Improved High-Quality Draft sequence of Microvirga sp. WSM3557.</title>
        <authorList>
            <consortium name="US DOE Joint Genome Institute"/>
            <person name="Lucas S."/>
            <person name="Han J."/>
            <person name="Lapidus A."/>
            <person name="Cheng J.-F."/>
            <person name="Goodwin L."/>
            <person name="Pitluck S."/>
            <person name="Peters L."/>
            <person name="Zhang X."/>
            <person name="Detter J.C."/>
            <person name="Han C."/>
            <person name="Tapia R."/>
            <person name="Land M."/>
            <person name="Hauser L."/>
            <person name="Kyrpides N."/>
            <person name="Ivanova N."/>
            <person name="Pagani I."/>
            <person name="Brau L."/>
            <person name="Yates R."/>
            <person name="O'Hara G."/>
            <person name="Rui T."/>
            <person name="Howieson J."/>
            <person name="Reeve W."/>
            <person name="Woyke T."/>
        </authorList>
    </citation>
    <scope>NUCLEOTIDE SEQUENCE [LARGE SCALE GENOMIC DNA]</scope>
    <source>
        <strain evidence="2 3">WSM3557</strain>
    </source>
</reference>
<dbReference type="eggNOG" id="COG0451">
    <property type="taxonomic scope" value="Bacteria"/>
</dbReference>
<dbReference type="Proteomes" id="UP000003947">
    <property type="component" value="Unassembled WGS sequence"/>
</dbReference>
<dbReference type="SUPFAM" id="SSF51735">
    <property type="entry name" value="NAD(P)-binding Rossmann-fold domains"/>
    <property type="match status" value="1"/>
</dbReference>
<gene>
    <name evidence="2" type="ORF">MicloDRAFT_00053090</name>
</gene>
<evidence type="ECO:0000313" key="2">
    <source>
        <dbReference type="EMBL" id="EIM24594.1"/>
    </source>
</evidence>
<dbReference type="InterPro" id="IPR036291">
    <property type="entry name" value="NAD(P)-bd_dom_sf"/>
</dbReference>
<sequence length="125" mass="12987">MSSLNPIRSVLVTGAGGNLGRKLIAHLLAQDWCERIVALDRAVPQGAGASDRVEWVAGNLADPSDGQWHAALAGVDSAVHFAAQNPYPDAPWSDACASFDMTLALLAAAARAGLQRIVCSLPPTT</sequence>
<protein>
    <submittedName>
        <fullName evidence="2">NAD dependent epimerase/dehydratase family protein</fullName>
    </submittedName>
</protein>
<dbReference type="EMBL" id="JH660647">
    <property type="protein sequence ID" value="EIM24594.1"/>
    <property type="molecule type" value="Genomic_DNA"/>
</dbReference>
<dbReference type="InterPro" id="IPR001509">
    <property type="entry name" value="Epimerase_deHydtase"/>
</dbReference>
<dbReference type="Gene3D" id="3.40.50.720">
    <property type="entry name" value="NAD(P)-binding Rossmann-like Domain"/>
    <property type="match status" value="1"/>
</dbReference>
<dbReference type="RefSeq" id="WP_009492371.1">
    <property type="nucleotide sequence ID" value="NZ_CP141048.1"/>
</dbReference>
<dbReference type="PATRIC" id="fig|864069.3.peg.5713"/>